<evidence type="ECO:0000313" key="2">
    <source>
        <dbReference type="Proteomes" id="UP000199598"/>
    </source>
</evidence>
<protein>
    <recommendedName>
        <fullName evidence="3">RiboL-PSP-HEPN domain-containing protein</fullName>
    </recommendedName>
</protein>
<dbReference type="Proteomes" id="UP000199598">
    <property type="component" value="Unassembled WGS sequence"/>
</dbReference>
<organism evidence="1 2">
    <name type="scientific">Pseudovibrio ascidiaceicola</name>
    <dbReference type="NCBI Taxonomy" id="285279"/>
    <lineage>
        <taxon>Bacteria</taxon>
        <taxon>Pseudomonadati</taxon>
        <taxon>Pseudomonadota</taxon>
        <taxon>Alphaproteobacteria</taxon>
        <taxon>Hyphomicrobiales</taxon>
        <taxon>Stappiaceae</taxon>
        <taxon>Pseudovibrio</taxon>
    </lineage>
</organism>
<evidence type="ECO:0008006" key="3">
    <source>
        <dbReference type="Google" id="ProtNLM"/>
    </source>
</evidence>
<dbReference type="EMBL" id="FOSK01000009">
    <property type="protein sequence ID" value="SFK82130.1"/>
    <property type="molecule type" value="Genomic_DNA"/>
</dbReference>
<evidence type="ECO:0000313" key="1">
    <source>
        <dbReference type="EMBL" id="SFK82130.1"/>
    </source>
</evidence>
<keyword evidence="2" id="KW-1185">Reference proteome</keyword>
<dbReference type="RefSeq" id="WP_139226364.1">
    <property type="nucleotide sequence ID" value="NZ_FOSK01000009.1"/>
</dbReference>
<accession>A0A1I4CNA6</accession>
<gene>
    <name evidence="1" type="ORF">SAMN04488518_109242</name>
</gene>
<reference evidence="1 2" key="1">
    <citation type="submission" date="2016-10" db="EMBL/GenBank/DDBJ databases">
        <authorList>
            <person name="Varghese N."/>
            <person name="Submissions S."/>
        </authorList>
    </citation>
    <scope>NUCLEOTIDE SEQUENCE [LARGE SCALE GENOMIC DNA]</scope>
    <source>
        <strain evidence="1 2">DSM 16392</strain>
    </source>
</reference>
<proteinExistence type="predicted"/>
<name>A0A1I4CNA6_9HYPH</name>
<comment type="caution">
    <text evidence="1">The sequence shown here is derived from an EMBL/GenBank/DDBJ whole genome shotgun (WGS) entry which is preliminary data.</text>
</comment>
<sequence length="274" mass="31169">MSSDLKQDDLIVCVHTIDGIEKDKEKRKYNQPDVRCNKPTAIYIEDDNKTAFFQKMKLATIGTNELGFVTPNEIALSLNIARKSNLAAIELRRKIRIPAKGEYLIEQDDIVAVYDLLEEIQKSILFAYKAVEAFCNSSIPDTYVYSKEKSKGVVEKYGKAEIERKLPTTEKLSSILPDCLGVDKPTSQKFWSDFKNLERLRNEITHSKSSSRAEVTAELLSDKVDRYIKSAVKLLEYFVSTDVYNPIFPMGFGLSKIQTTAIKCMDDHFRALVT</sequence>